<dbReference type="Gene3D" id="3.40.850.10">
    <property type="entry name" value="Kinesin motor domain"/>
    <property type="match status" value="1"/>
</dbReference>
<dbReference type="Proteomes" id="UP000558488">
    <property type="component" value="Unassembled WGS sequence"/>
</dbReference>
<comment type="similarity">
    <text evidence="1 9">Belongs to the TRAFAC class myosin-kinesin ATPase superfamily. Myosin family.</text>
</comment>
<feature type="region of interest" description="Disordered" evidence="10">
    <location>
        <begin position="596"/>
        <end position="629"/>
    </location>
</feature>
<dbReference type="EMBL" id="JACAGB010000147">
    <property type="protein sequence ID" value="KAF6267350.1"/>
    <property type="molecule type" value="Genomic_DNA"/>
</dbReference>
<keyword evidence="6 9" id="KW-0518">Myosin</keyword>
<dbReference type="PANTHER" id="PTHR13140">
    <property type="entry name" value="MYOSIN"/>
    <property type="match status" value="1"/>
</dbReference>
<dbReference type="PRINTS" id="PR00193">
    <property type="entry name" value="MYOSINHEAVY"/>
</dbReference>
<dbReference type="PROSITE" id="PS51844">
    <property type="entry name" value="SH3_LIKE"/>
    <property type="match status" value="1"/>
</dbReference>
<evidence type="ECO:0000256" key="3">
    <source>
        <dbReference type="ARBA" id="ARBA00022840"/>
    </source>
</evidence>
<evidence type="ECO:0000256" key="1">
    <source>
        <dbReference type="ARBA" id="ARBA00008314"/>
    </source>
</evidence>
<evidence type="ECO:0000256" key="4">
    <source>
        <dbReference type="ARBA" id="ARBA00022860"/>
    </source>
</evidence>
<dbReference type="Pfam" id="PF01576">
    <property type="entry name" value="Myosin_tail_1"/>
    <property type="match status" value="1"/>
</dbReference>
<comment type="caution">
    <text evidence="13">The sequence shown here is derived from an EMBL/GenBank/DDBJ whole genome shotgun (WGS) entry which is preliminary data.</text>
</comment>
<keyword evidence="8 9" id="KW-0009">Actin-binding</keyword>
<proteinExistence type="inferred from homology"/>
<dbReference type="FunFam" id="3.40.850.10:FF:000101">
    <property type="entry name" value="Slow myosin heavy chain 2"/>
    <property type="match status" value="1"/>
</dbReference>
<keyword evidence="3 9" id="KW-0067">ATP-binding</keyword>
<dbReference type="GO" id="GO:0005516">
    <property type="term" value="F:calmodulin binding"/>
    <property type="evidence" value="ECO:0007669"/>
    <property type="project" value="UniProtKB-KW"/>
</dbReference>
<evidence type="ECO:0000313" key="14">
    <source>
        <dbReference type="Proteomes" id="UP000558488"/>
    </source>
</evidence>
<keyword evidence="2 9" id="KW-0547">Nucleotide-binding</keyword>
<dbReference type="SUPFAM" id="SSF52540">
    <property type="entry name" value="P-loop containing nucleoside triphosphate hydrolases"/>
    <property type="match status" value="1"/>
</dbReference>
<protein>
    <submittedName>
        <fullName evidence="13">Myosin heavy chain 14</fullName>
    </submittedName>
</protein>
<reference evidence="13 14" key="1">
    <citation type="journal article" date="2020" name="Nature">
        <title>Six reference-quality genomes reveal evolution of bat adaptations.</title>
        <authorList>
            <person name="Jebb D."/>
            <person name="Huang Z."/>
            <person name="Pippel M."/>
            <person name="Hughes G.M."/>
            <person name="Lavrichenko K."/>
            <person name="Devanna P."/>
            <person name="Winkler S."/>
            <person name="Jermiin L.S."/>
            <person name="Skirmuntt E.C."/>
            <person name="Katzourakis A."/>
            <person name="Burkitt-Gray L."/>
            <person name="Ray D.A."/>
            <person name="Sullivan K.A.M."/>
            <person name="Roscito J.G."/>
            <person name="Kirilenko B.M."/>
            <person name="Davalos L.M."/>
            <person name="Corthals A.P."/>
            <person name="Power M.L."/>
            <person name="Jones G."/>
            <person name="Ransome R.D."/>
            <person name="Dechmann D.K.N."/>
            <person name="Locatelli A.G."/>
            <person name="Puechmaille S.J."/>
            <person name="Fedrigo O."/>
            <person name="Jarvis E.D."/>
            <person name="Hiller M."/>
            <person name="Vernes S.C."/>
            <person name="Myers E.W."/>
            <person name="Teeling E.C."/>
        </authorList>
    </citation>
    <scope>NUCLEOTIDE SEQUENCE [LARGE SCALE GENOMIC DNA]</scope>
    <source>
        <strain evidence="13">MPipKuh1</strain>
        <tissue evidence="13">Flight muscle</tissue>
    </source>
</reference>
<dbReference type="InterPro" id="IPR004009">
    <property type="entry name" value="SH3_Myosin"/>
</dbReference>
<feature type="region of interest" description="Disordered" evidence="10">
    <location>
        <begin position="1"/>
        <end position="21"/>
    </location>
</feature>
<dbReference type="PROSITE" id="PS51456">
    <property type="entry name" value="MYOSIN_MOTOR"/>
    <property type="match status" value="1"/>
</dbReference>
<dbReference type="InterPro" id="IPR036961">
    <property type="entry name" value="Kinesin_motor_dom_sf"/>
</dbReference>
<dbReference type="InterPro" id="IPR027417">
    <property type="entry name" value="P-loop_NTPase"/>
</dbReference>
<feature type="compositionally biased region" description="Polar residues" evidence="10">
    <location>
        <begin position="615"/>
        <end position="629"/>
    </location>
</feature>
<dbReference type="GO" id="GO:0000146">
    <property type="term" value="F:microfilament motor activity"/>
    <property type="evidence" value="ECO:0007669"/>
    <property type="project" value="TreeGrafter"/>
</dbReference>
<dbReference type="GO" id="GO:0016020">
    <property type="term" value="C:membrane"/>
    <property type="evidence" value="ECO:0007669"/>
    <property type="project" value="TreeGrafter"/>
</dbReference>
<evidence type="ECO:0000313" key="13">
    <source>
        <dbReference type="EMBL" id="KAF6267350.1"/>
    </source>
</evidence>
<evidence type="ECO:0000259" key="11">
    <source>
        <dbReference type="PROSITE" id="PS51456"/>
    </source>
</evidence>
<accession>A0A7J7QTX2</accession>
<evidence type="ECO:0000256" key="2">
    <source>
        <dbReference type="ARBA" id="ARBA00022741"/>
    </source>
</evidence>
<sequence length="629" mass="70956">MAAATMTVPGRKAPPRTGPVPEAAQPYLFTARVPSMGAGSGGAGTSPQVEWTARRLVWVPSELHGFEAAALRDEGEEEAEVELAESGRRLRLPRDQVQRMNPPKFSKAEDMAELTCLNEASVLHNLRERYYSGLIYTYSGLFCVVINPYKQLPIYTEAIVEMYRGKKRHEVPPHVYAVTEGAYRSMLQDREDQSILCTGESGAGKTENTKKVIQYLAHVASSPKGRKETGVPASTSAMSYGELERQLLQANPILEAFGNAKTVKNDNSSRFGKFIRINFDVAGYIVGANIETYLLEKSRAIRQAKDECSFHIFYQLLGDDIFAVNRESDKRLRGLEAEVLRLQEELAASDRARRQAQQERDEMADEVANGSLSKAAILDEKRQLEGRLGQLEEELEEEQSNAELLGDRYRKLLLQVESLTTELSAERSFSAKAESGRQQLERQIQELRERLGEEDAGARARQKMTIAALESKLAQTEEQLEQENRERILSGKLVRRAEKRLKEVVLQVEEERRVADQLRDQLEKGNLRVKQLKRQLEEAEEEASRAQAGRRRLQRELEDVTESAESMNREVTTLRNRLRRAPLTFTTRTVRQVFRLEEGVASDEEAEVAEPGSGPQPQESDGPQEVQPQ</sequence>
<dbReference type="SMART" id="SM00242">
    <property type="entry name" value="MYSc"/>
    <property type="match status" value="1"/>
</dbReference>
<gene>
    <name evidence="13" type="ORF">mPipKuh1_011985</name>
</gene>
<dbReference type="GO" id="GO:0007015">
    <property type="term" value="P:actin filament organization"/>
    <property type="evidence" value="ECO:0007669"/>
    <property type="project" value="TreeGrafter"/>
</dbReference>
<dbReference type="GO" id="GO:0016459">
    <property type="term" value="C:myosin complex"/>
    <property type="evidence" value="ECO:0007669"/>
    <property type="project" value="UniProtKB-KW"/>
</dbReference>
<dbReference type="GO" id="GO:0005524">
    <property type="term" value="F:ATP binding"/>
    <property type="evidence" value="ECO:0007669"/>
    <property type="project" value="UniProtKB-UniRule"/>
</dbReference>
<dbReference type="AlphaFoldDB" id="A0A7J7QTX2"/>
<evidence type="ECO:0000256" key="7">
    <source>
        <dbReference type="ARBA" id="ARBA00023175"/>
    </source>
</evidence>
<evidence type="ECO:0000256" key="8">
    <source>
        <dbReference type="ARBA" id="ARBA00023203"/>
    </source>
</evidence>
<keyword evidence="14" id="KW-1185">Reference proteome</keyword>
<dbReference type="Pfam" id="PF02736">
    <property type="entry name" value="Myosin_N"/>
    <property type="match status" value="1"/>
</dbReference>
<feature type="binding site" evidence="9">
    <location>
        <begin position="199"/>
        <end position="206"/>
    </location>
    <ligand>
        <name>ATP</name>
        <dbReference type="ChEBI" id="CHEBI:30616"/>
    </ligand>
</feature>
<organism evidence="13 14">
    <name type="scientific">Pipistrellus kuhlii</name>
    <name type="common">Kuhl's pipistrelle</name>
    <dbReference type="NCBI Taxonomy" id="59472"/>
    <lineage>
        <taxon>Eukaryota</taxon>
        <taxon>Metazoa</taxon>
        <taxon>Chordata</taxon>
        <taxon>Craniata</taxon>
        <taxon>Vertebrata</taxon>
        <taxon>Euteleostomi</taxon>
        <taxon>Mammalia</taxon>
        <taxon>Eutheria</taxon>
        <taxon>Laurasiatheria</taxon>
        <taxon>Chiroptera</taxon>
        <taxon>Yangochiroptera</taxon>
        <taxon>Vespertilionidae</taxon>
        <taxon>Pipistrellus</taxon>
    </lineage>
</organism>
<keyword evidence="7 9" id="KW-0505">Motor protein</keyword>
<dbReference type="GO" id="GO:0005737">
    <property type="term" value="C:cytoplasm"/>
    <property type="evidence" value="ECO:0007669"/>
    <property type="project" value="TreeGrafter"/>
</dbReference>
<dbReference type="InterPro" id="IPR001609">
    <property type="entry name" value="Myosin_head_motor_dom-like"/>
</dbReference>
<feature type="domain" description="Myosin motor" evidence="11">
    <location>
        <begin position="106"/>
        <end position="317"/>
    </location>
</feature>
<evidence type="ECO:0000256" key="9">
    <source>
        <dbReference type="PROSITE-ProRule" id="PRU00782"/>
    </source>
</evidence>
<dbReference type="PANTHER" id="PTHR13140:SF857">
    <property type="entry name" value="MYOSIN-11"/>
    <property type="match status" value="1"/>
</dbReference>
<feature type="domain" description="Myosin N-terminal SH3-like" evidence="12">
    <location>
        <begin position="52"/>
        <end position="102"/>
    </location>
</feature>
<evidence type="ECO:0000256" key="5">
    <source>
        <dbReference type="ARBA" id="ARBA00023054"/>
    </source>
</evidence>
<dbReference type="Gene3D" id="6.10.250.2420">
    <property type="match status" value="1"/>
</dbReference>
<keyword evidence="5" id="KW-0175">Coiled coil</keyword>
<dbReference type="FunFam" id="2.30.30.360:FF:000001">
    <property type="entry name" value="Myosin heavy chain"/>
    <property type="match status" value="1"/>
</dbReference>
<evidence type="ECO:0000259" key="12">
    <source>
        <dbReference type="PROSITE" id="PS51844"/>
    </source>
</evidence>
<comment type="caution">
    <text evidence="9">Lacks conserved residue(s) required for the propagation of feature annotation.</text>
</comment>
<evidence type="ECO:0000256" key="6">
    <source>
        <dbReference type="ARBA" id="ARBA00023123"/>
    </source>
</evidence>
<feature type="region of interest" description="Disordered" evidence="10">
    <location>
        <begin position="538"/>
        <end position="569"/>
    </location>
</feature>
<keyword evidence="4" id="KW-0112">Calmodulin-binding</keyword>
<name>A0A7J7QTX2_PIPKU</name>
<evidence type="ECO:0000256" key="10">
    <source>
        <dbReference type="SAM" id="MobiDB-lite"/>
    </source>
</evidence>
<dbReference type="InterPro" id="IPR002928">
    <property type="entry name" value="Myosin_tail"/>
</dbReference>
<dbReference type="GO" id="GO:0051015">
    <property type="term" value="F:actin filament binding"/>
    <property type="evidence" value="ECO:0007669"/>
    <property type="project" value="TreeGrafter"/>
</dbReference>